<evidence type="ECO:0000313" key="3">
    <source>
        <dbReference type="Proteomes" id="UP000217289"/>
    </source>
</evidence>
<keyword evidence="3" id="KW-1185">Reference proteome</keyword>
<evidence type="ECO:0008006" key="4">
    <source>
        <dbReference type="Google" id="ProtNLM"/>
    </source>
</evidence>
<evidence type="ECO:0000256" key="1">
    <source>
        <dbReference type="SAM" id="SignalP"/>
    </source>
</evidence>
<dbReference type="EMBL" id="CP022163">
    <property type="protein sequence ID" value="ATB33152.1"/>
    <property type="molecule type" value="Genomic_DNA"/>
</dbReference>
<keyword evidence="1" id="KW-0732">Signal</keyword>
<evidence type="ECO:0000313" key="2">
    <source>
        <dbReference type="EMBL" id="ATB33152.1"/>
    </source>
</evidence>
<dbReference type="OrthoDB" id="5521518at2"/>
<dbReference type="AlphaFoldDB" id="A0A250IPI9"/>
<dbReference type="PROSITE" id="PS51257">
    <property type="entry name" value="PROKAR_LIPOPROTEIN"/>
    <property type="match status" value="1"/>
</dbReference>
<dbReference type="Proteomes" id="UP000217289">
    <property type="component" value="Chromosome"/>
</dbReference>
<dbReference type="RefSeq" id="WP_095981233.1">
    <property type="nucleotide sequence ID" value="NZ_CP022163.1"/>
</dbReference>
<organism evidence="2 3">
    <name type="scientific">Melittangium boletus DSM 14713</name>
    <dbReference type="NCBI Taxonomy" id="1294270"/>
    <lineage>
        <taxon>Bacteria</taxon>
        <taxon>Pseudomonadati</taxon>
        <taxon>Myxococcota</taxon>
        <taxon>Myxococcia</taxon>
        <taxon>Myxococcales</taxon>
        <taxon>Cystobacterineae</taxon>
        <taxon>Archangiaceae</taxon>
        <taxon>Melittangium</taxon>
    </lineage>
</organism>
<feature type="signal peptide" evidence="1">
    <location>
        <begin position="1"/>
        <end position="18"/>
    </location>
</feature>
<gene>
    <name evidence="2" type="ORF">MEBOL_006641</name>
</gene>
<reference evidence="2 3" key="1">
    <citation type="submission" date="2017-06" db="EMBL/GenBank/DDBJ databases">
        <authorList>
            <person name="Kim H.J."/>
            <person name="Triplett B.A."/>
        </authorList>
    </citation>
    <scope>NUCLEOTIDE SEQUENCE [LARGE SCALE GENOMIC DNA]</scope>
    <source>
        <strain evidence="2 3">DSM 14713</strain>
    </source>
</reference>
<name>A0A250IPI9_9BACT</name>
<dbReference type="KEGG" id="mbd:MEBOL_006641"/>
<sequence length="90" mass="9364">MKKLIALAAVGFALTACGGPVVEDTQEPGQTEQGLNPTCPAGYTSTRIWECEKVCGANYGNIQHLYCDNASTGDSYDAGPIGAVRCGACY</sequence>
<accession>A0A250IPI9</accession>
<feature type="chain" id="PRO_5013100673" description="Lipoprotein" evidence="1">
    <location>
        <begin position="19"/>
        <end position="90"/>
    </location>
</feature>
<proteinExistence type="predicted"/>
<protein>
    <recommendedName>
        <fullName evidence="4">Lipoprotein</fullName>
    </recommendedName>
</protein>